<gene>
    <name evidence="2" type="ORF">CASFOL_034528</name>
</gene>
<dbReference type="AlphaFoldDB" id="A0ABD3BRJ0"/>
<reference evidence="3" key="1">
    <citation type="journal article" date="2024" name="IScience">
        <title>Strigolactones Initiate the Formation of Haustorium-like Structures in Castilleja.</title>
        <authorList>
            <person name="Buerger M."/>
            <person name="Peterson D."/>
            <person name="Chory J."/>
        </authorList>
    </citation>
    <scope>NUCLEOTIDE SEQUENCE [LARGE SCALE GENOMIC DNA]</scope>
</reference>
<sequence length="116" mass="12948">MASIWRALRSCRTTVFAKSSSPRHSHFVSPRLPLSLPLFNLINSTKHMDPGPGVRELSFHAVLAGLLGFRLLYVAFAMVVSKAAAESPPVSWHNNLEDIARRDKTRLEELIKNKGL</sequence>
<comment type="caution">
    <text evidence="2">The sequence shown here is derived from an EMBL/GenBank/DDBJ whole genome shotgun (WGS) entry which is preliminary data.</text>
</comment>
<keyword evidence="1" id="KW-1133">Transmembrane helix</keyword>
<protein>
    <submittedName>
        <fullName evidence="2">Uncharacterized protein</fullName>
    </submittedName>
</protein>
<dbReference type="EMBL" id="JAVIJP010000066">
    <property type="protein sequence ID" value="KAL3619616.1"/>
    <property type="molecule type" value="Genomic_DNA"/>
</dbReference>
<proteinExistence type="predicted"/>
<organism evidence="2 3">
    <name type="scientific">Castilleja foliolosa</name>
    <dbReference type="NCBI Taxonomy" id="1961234"/>
    <lineage>
        <taxon>Eukaryota</taxon>
        <taxon>Viridiplantae</taxon>
        <taxon>Streptophyta</taxon>
        <taxon>Embryophyta</taxon>
        <taxon>Tracheophyta</taxon>
        <taxon>Spermatophyta</taxon>
        <taxon>Magnoliopsida</taxon>
        <taxon>eudicotyledons</taxon>
        <taxon>Gunneridae</taxon>
        <taxon>Pentapetalae</taxon>
        <taxon>asterids</taxon>
        <taxon>lamiids</taxon>
        <taxon>Lamiales</taxon>
        <taxon>Orobanchaceae</taxon>
        <taxon>Pedicularideae</taxon>
        <taxon>Castillejinae</taxon>
        <taxon>Castilleja</taxon>
    </lineage>
</organism>
<evidence type="ECO:0000313" key="3">
    <source>
        <dbReference type="Proteomes" id="UP001632038"/>
    </source>
</evidence>
<feature type="transmembrane region" description="Helical" evidence="1">
    <location>
        <begin position="57"/>
        <end position="80"/>
    </location>
</feature>
<dbReference type="Proteomes" id="UP001632038">
    <property type="component" value="Unassembled WGS sequence"/>
</dbReference>
<evidence type="ECO:0000256" key="1">
    <source>
        <dbReference type="SAM" id="Phobius"/>
    </source>
</evidence>
<keyword evidence="3" id="KW-1185">Reference proteome</keyword>
<keyword evidence="1" id="KW-0812">Transmembrane</keyword>
<accession>A0ABD3BRJ0</accession>
<evidence type="ECO:0000313" key="2">
    <source>
        <dbReference type="EMBL" id="KAL3619616.1"/>
    </source>
</evidence>
<name>A0ABD3BRJ0_9LAMI</name>
<keyword evidence="1" id="KW-0472">Membrane</keyword>